<feature type="binding site" evidence="2">
    <location>
        <position position="60"/>
    </location>
    <ligand>
        <name>Fe cation</name>
        <dbReference type="ChEBI" id="CHEBI:24875"/>
    </ligand>
</feature>
<dbReference type="InterPro" id="IPR012093">
    <property type="entry name" value="Pirin"/>
</dbReference>
<name>A0A090QDH5_NONUL</name>
<proteinExistence type="inferred from homology"/>
<dbReference type="PIRSF" id="PIRSF006232">
    <property type="entry name" value="Pirin"/>
    <property type="match status" value="1"/>
</dbReference>
<dbReference type="Pfam" id="PF02678">
    <property type="entry name" value="Pirin"/>
    <property type="match status" value="1"/>
</dbReference>
<evidence type="ECO:0000256" key="2">
    <source>
        <dbReference type="PIRSR" id="PIRSR006232-1"/>
    </source>
</evidence>
<feature type="domain" description="Pirin N-terminal" evidence="4">
    <location>
        <begin position="12"/>
        <end position="121"/>
    </location>
</feature>
<reference evidence="6 7" key="1">
    <citation type="journal article" date="2014" name="Genome Announc.">
        <title>Draft Genome Sequences of Marine Flavobacterium Nonlabens Strains NR17, NR24, NR27, NR32, NR33, and Ara13.</title>
        <authorList>
            <person name="Nakanishi M."/>
            <person name="Meirelles P."/>
            <person name="Suzuki R."/>
            <person name="Takatani N."/>
            <person name="Mino S."/>
            <person name="Suda W."/>
            <person name="Oshima K."/>
            <person name="Hattori M."/>
            <person name="Ohkuma M."/>
            <person name="Hosokawa M."/>
            <person name="Miyashita K."/>
            <person name="Thompson F.L."/>
            <person name="Niwa A."/>
            <person name="Sawabe T."/>
            <person name="Sawabe T."/>
        </authorList>
    </citation>
    <scope>NUCLEOTIDE SEQUENCE [LARGE SCALE GENOMIC DNA]</scope>
    <source>
        <strain evidence="7">JCM19314</strain>
    </source>
</reference>
<dbReference type="CDD" id="cd02910">
    <property type="entry name" value="cupin_Yhhw_N"/>
    <property type="match status" value="1"/>
</dbReference>
<dbReference type="InterPro" id="IPR011051">
    <property type="entry name" value="RmlC_Cupin_sf"/>
</dbReference>
<dbReference type="PANTHER" id="PTHR43212:SF3">
    <property type="entry name" value="QUERCETIN 2,3-DIOXYGENASE"/>
    <property type="match status" value="1"/>
</dbReference>
<dbReference type="PANTHER" id="PTHR43212">
    <property type="entry name" value="QUERCETIN 2,3-DIOXYGENASE"/>
    <property type="match status" value="1"/>
</dbReference>
<keyword evidence="2" id="KW-0479">Metal-binding</keyword>
<evidence type="ECO:0000259" key="4">
    <source>
        <dbReference type="Pfam" id="PF02678"/>
    </source>
</evidence>
<dbReference type="AlphaFoldDB" id="A0A090QDH5"/>
<evidence type="ECO:0000313" key="6">
    <source>
        <dbReference type="EMBL" id="GAL00293.1"/>
    </source>
</evidence>
<evidence type="ECO:0000259" key="5">
    <source>
        <dbReference type="Pfam" id="PF17954"/>
    </source>
</evidence>
<dbReference type="InterPro" id="IPR014710">
    <property type="entry name" value="RmlC-like_jellyroll"/>
</dbReference>
<feature type="binding site" evidence="2">
    <location>
        <position position="103"/>
    </location>
    <ligand>
        <name>Fe cation</name>
        <dbReference type="ChEBI" id="CHEBI:24875"/>
    </ligand>
</feature>
<evidence type="ECO:0000256" key="3">
    <source>
        <dbReference type="RuleBase" id="RU003457"/>
    </source>
</evidence>
<feature type="binding site" evidence="2">
    <location>
        <position position="58"/>
    </location>
    <ligand>
        <name>Fe cation</name>
        <dbReference type="ChEBI" id="CHEBI:24875"/>
    </ligand>
</feature>
<protein>
    <submittedName>
        <fullName evidence="6">Possible Pirin family proteins</fullName>
    </submittedName>
</protein>
<organism evidence="6 7">
    <name type="scientific">Nonlabens ulvanivorans</name>
    <name type="common">Persicivirga ulvanivorans</name>
    <dbReference type="NCBI Taxonomy" id="906888"/>
    <lineage>
        <taxon>Bacteria</taxon>
        <taxon>Pseudomonadati</taxon>
        <taxon>Bacteroidota</taxon>
        <taxon>Flavobacteriia</taxon>
        <taxon>Flavobacteriales</taxon>
        <taxon>Flavobacteriaceae</taxon>
        <taxon>Nonlabens</taxon>
    </lineage>
</organism>
<comment type="similarity">
    <text evidence="1 3">Belongs to the pirin family.</text>
</comment>
<dbReference type="SUPFAM" id="SSF51182">
    <property type="entry name" value="RmlC-like cupins"/>
    <property type="match status" value="1"/>
</dbReference>
<comment type="cofactor">
    <cofactor evidence="2">
        <name>Fe cation</name>
        <dbReference type="ChEBI" id="CHEBI:24875"/>
    </cofactor>
    <text evidence="2">Binds 1 Fe cation per subunit.</text>
</comment>
<dbReference type="GO" id="GO:0046872">
    <property type="term" value="F:metal ion binding"/>
    <property type="evidence" value="ECO:0007669"/>
    <property type="project" value="UniProtKB-KW"/>
</dbReference>
<gene>
    <name evidence="6" type="ORF">JCM19314_547</name>
</gene>
<feature type="binding site" evidence="2">
    <location>
        <position position="105"/>
    </location>
    <ligand>
        <name>Fe cation</name>
        <dbReference type="ChEBI" id="CHEBI:24875"/>
    </ligand>
</feature>
<dbReference type="Pfam" id="PF17954">
    <property type="entry name" value="Pirin_C_2"/>
    <property type="match status" value="1"/>
</dbReference>
<evidence type="ECO:0000313" key="7">
    <source>
        <dbReference type="Proteomes" id="UP000029226"/>
    </source>
</evidence>
<comment type="caution">
    <text evidence="6">The sequence shown here is derived from an EMBL/GenBank/DDBJ whole genome shotgun (WGS) entry which is preliminary data.</text>
</comment>
<dbReference type="InterPro" id="IPR003829">
    <property type="entry name" value="Pirin_N_dom"/>
</dbReference>
<keyword evidence="2" id="KW-0408">Iron</keyword>
<feature type="domain" description="Quercetin 2,3-dioxygenase C-terminal cupin" evidence="5">
    <location>
        <begin position="149"/>
        <end position="234"/>
    </location>
</feature>
<accession>A0A090QDH5</accession>
<sequence>MKATVHRTEDRGYANHGWLEANHSFSFASWYNPEKINFGALRVLNDDRIAGGAGFPKHPHNNMEIITIPLSGKLEHEDSMGGNKAQIAAGEVQVMSAGVGVTHSEYNALQNEELKLFQIWIFPNKQNVVPRYDELQLNLEDRVNKLQQILSPNPDDDGVWIHQNAWMYMSNLYKGKEIIYTINMKGNGVFVMVISGKVNINNQFLSSRDAIAIEDATSFTVHSQQDSELLLIEVPMIFQ</sequence>
<dbReference type="Proteomes" id="UP000029226">
    <property type="component" value="Unassembled WGS sequence"/>
</dbReference>
<dbReference type="EMBL" id="BBMM01000004">
    <property type="protein sequence ID" value="GAL00293.1"/>
    <property type="molecule type" value="Genomic_DNA"/>
</dbReference>
<dbReference type="InterPro" id="IPR041602">
    <property type="entry name" value="Quercetinase_C"/>
</dbReference>
<dbReference type="Gene3D" id="2.60.120.10">
    <property type="entry name" value="Jelly Rolls"/>
    <property type="match status" value="2"/>
</dbReference>
<evidence type="ECO:0000256" key="1">
    <source>
        <dbReference type="ARBA" id="ARBA00008416"/>
    </source>
</evidence>